<reference evidence="1" key="1">
    <citation type="submission" date="2021-10" db="EMBL/GenBank/DDBJ databases">
        <title>Psilocybe cubensis genome.</title>
        <authorList>
            <person name="Mckernan K.J."/>
            <person name="Crawford S."/>
            <person name="Trippe A."/>
            <person name="Kane L.T."/>
            <person name="Mclaughlin S."/>
        </authorList>
    </citation>
    <scope>NUCLEOTIDE SEQUENCE</scope>
    <source>
        <strain evidence="1">MGC-MH-2018</strain>
    </source>
</reference>
<organism evidence="1 2">
    <name type="scientific">Psilocybe cubensis</name>
    <name type="common">Psychedelic mushroom</name>
    <name type="synonym">Stropharia cubensis</name>
    <dbReference type="NCBI Taxonomy" id="181762"/>
    <lineage>
        <taxon>Eukaryota</taxon>
        <taxon>Fungi</taxon>
        <taxon>Dikarya</taxon>
        <taxon>Basidiomycota</taxon>
        <taxon>Agaricomycotina</taxon>
        <taxon>Agaricomycetes</taxon>
        <taxon>Agaricomycetidae</taxon>
        <taxon>Agaricales</taxon>
        <taxon>Agaricineae</taxon>
        <taxon>Strophariaceae</taxon>
        <taxon>Psilocybe</taxon>
    </lineage>
</organism>
<proteinExistence type="predicted"/>
<keyword evidence="2" id="KW-1185">Reference proteome</keyword>
<comment type="caution">
    <text evidence="1">The sequence shown here is derived from an EMBL/GenBank/DDBJ whole genome shotgun (WGS) entry which is preliminary data.</text>
</comment>
<evidence type="ECO:0000313" key="1">
    <source>
        <dbReference type="EMBL" id="KAH9480269.1"/>
    </source>
</evidence>
<accession>A0ACB8GXS3</accession>
<dbReference type="Proteomes" id="UP000664032">
    <property type="component" value="Unassembled WGS sequence"/>
</dbReference>
<sequence length="106" mass="12404">MIFYHLEIRDFFSVTQPVISHCLARIPLLAHVSHVLADSQKGLQPVQLLIRSRGKAIFGGHLMDIRFFLEIWLLLFGARKSFFLIRDSRQWSFLCTIYDAARVDQR</sequence>
<evidence type="ECO:0000313" key="2">
    <source>
        <dbReference type="Proteomes" id="UP000664032"/>
    </source>
</evidence>
<dbReference type="EMBL" id="JAFIQS020000006">
    <property type="protein sequence ID" value="KAH9480269.1"/>
    <property type="molecule type" value="Genomic_DNA"/>
</dbReference>
<gene>
    <name evidence="1" type="ORF">JR316_0006867</name>
</gene>
<protein>
    <submittedName>
        <fullName evidence="1">Uncharacterized protein</fullName>
    </submittedName>
</protein>
<name>A0ACB8GXS3_PSICU</name>